<gene>
    <name evidence="3" type="ORF">Gotri_026246</name>
</gene>
<accession>A0A7J9FPB4</accession>
<organism evidence="3 4">
    <name type="scientific">Gossypium trilobum</name>
    <dbReference type="NCBI Taxonomy" id="34281"/>
    <lineage>
        <taxon>Eukaryota</taxon>
        <taxon>Viridiplantae</taxon>
        <taxon>Streptophyta</taxon>
        <taxon>Embryophyta</taxon>
        <taxon>Tracheophyta</taxon>
        <taxon>Spermatophyta</taxon>
        <taxon>Magnoliopsida</taxon>
        <taxon>eudicotyledons</taxon>
        <taxon>Gunneridae</taxon>
        <taxon>Pentapetalae</taxon>
        <taxon>rosids</taxon>
        <taxon>malvids</taxon>
        <taxon>Malvales</taxon>
        <taxon>Malvaceae</taxon>
        <taxon>Malvoideae</taxon>
        <taxon>Gossypium</taxon>
    </lineage>
</organism>
<evidence type="ECO:0000313" key="4">
    <source>
        <dbReference type="Proteomes" id="UP000593568"/>
    </source>
</evidence>
<feature type="compositionally biased region" description="Acidic residues" evidence="1">
    <location>
        <begin position="323"/>
        <end position="334"/>
    </location>
</feature>
<dbReference type="InterPro" id="IPR019557">
    <property type="entry name" value="AminoTfrase-like_pln_mobile"/>
</dbReference>
<reference evidence="3 4" key="1">
    <citation type="journal article" date="2019" name="Genome Biol. Evol.">
        <title>Insights into the evolution of the New World diploid cottons (Gossypium, subgenus Houzingenia) based on genome sequencing.</title>
        <authorList>
            <person name="Grover C.E."/>
            <person name="Arick M.A. 2nd"/>
            <person name="Thrash A."/>
            <person name="Conover J.L."/>
            <person name="Sanders W.S."/>
            <person name="Peterson D.G."/>
            <person name="Frelichowski J.E."/>
            <person name="Scheffler J.A."/>
            <person name="Scheffler B.E."/>
            <person name="Wendel J.F."/>
        </authorList>
    </citation>
    <scope>NUCLEOTIDE SEQUENCE [LARGE SCALE GENOMIC DNA]</scope>
    <source>
        <strain evidence="3">8</strain>
        <tissue evidence="3">Leaf</tissue>
    </source>
</reference>
<feature type="compositionally biased region" description="Basic and acidic residues" evidence="1">
    <location>
        <begin position="298"/>
        <end position="322"/>
    </location>
</feature>
<dbReference type="PANTHER" id="PTHR46033">
    <property type="entry name" value="PROTEIN MAIN-LIKE 2"/>
    <property type="match status" value="1"/>
</dbReference>
<evidence type="ECO:0000313" key="3">
    <source>
        <dbReference type="EMBL" id="MBA0787162.1"/>
    </source>
</evidence>
<evidence type="ECO:0000259" key="2">
    <source>
        <dbReference type="Pfam" id="PF10536"/>
    </source>
</evidence>
<keyword evidence="4" id="KW-1185">Reference proteome</keyword>
<comment type="caution">
    <text evidence="3">The sequence shown here is derived from an EMBL/GenBank/DDBJ whole genome shotgun (WGS) entry which is preliminary data.</text>
</comment>
<feature type="domain" description="Aminotransferase-like plant mobile" evidence="2">
    <location>
        <begin position="5"/>
        <end position="142"/>
    </location>
</feature>
<feature type="region of interest" description="Disordered" evidence="1">
    <location>
        <begin position="297"/>
        <end position="351"/>
    </location>
</feature>
<dbReference type="Proteomes" id="UP000593568">
    <property type="component" value="Unassembled WGS sequence"/>
</dbReference>
<dbReference type="InterPro" id="IPR044824">
    <property type="entry name" value="MAIN-like"/>
</dbReference>
<dbReference type="GO" id="GO:0010073">
    <property type="term" value="P:meristem maintenance"/>
    <property type="evidence" value="ECO:0007669"/>
    <property type="project" value="InterPro"/>
</dbReference>
<evidence type="ECO:0000256" key="1">
    <source>
        <dbReference type="SAM" id="MobiDB-lite"/>
    </source>
</evidence>
<protein>
    <recommendedName>
        <fullName evidence="2">Aminotransferase-like plant mobile domain-containing protein</fullName>
    </recommendedName>
</protein>
<dbReference type="Pfam" id="PF10536">
    <property type="entry name" value="PMD"/>
    <property type="match status" value="1"/>
</dbReference>
<proteinExistence type="predicted"/>
<dbReference type="PANTHER" id="PTHR46033:SF8">
    <property type="entry name" value="PROTEIN MAINTENANCE OF MERISTEMS-LIKE"/>
    <property type="match status" value="1"/>
</dbReference>
<dbReference type="AlphaFoldDB" id="A0A7J9FPB4"/>
<dbReference type="EMBL" id="JABEZW010225421">
    <property type="protein sequence ID" value="MBA0787162.1"/>
    <property type="molecule type" value="Genomic_DNA"/>
</dbReference>
<name>A0A7J9FPB4_9ROSI</name>
<sequence>MLRGYKLDPTLISALVERWRPTFHLPCEKCTITHKDVALQLDLPVDRSVVMGLVVVPGKEDLCETFLGKVSNKFYGGRIDMKWLETNFKYLPKDVSNVVKEQYVQAFILRLAEGIPMPDNSQNLVHIRWLLHLVDFKESRRLITGLVATTISMSSSEQSIYFPIGDKVEPLVKLRGTTRAARKDSTIVRSILGSRCVVDSVRDGGDARIRLSDATIRVEATNSIATVRHGSIAQAGSAGEERREFTRLPQEVEVRSRQLRLKRQRRATQQHSVTNTHRVIILSGWVIGATTFSWIGGHKMEGRTTPHSSTKEGNRDKDKDEVEGGNEDEDDDRDKDELKPLVMRRNPACTR</sequence>